<protein>
    <submittedName>
        <fullName evidence="4">DNA methylase</fullName>
    </submittedName>
</protein>
<dbReference type="GO" id="GO:0008170">
    <property type="term" value="F:N-methyltransferase activity"/>
    <property type="evidence" value="ECO:0007669"/>
    <property type="project" value="InterPro"/>
</dbReference>
<dbReference type="AlphaFoldDB" id="A0A7K0G9R9"/>
<name>A0A7K0G9R9_9ACTN</name>
<organism evidence="4 5">
    <name type="scientific">Enorma shizhengliae</name>
    <dbReference type="NCBI Taxonomy" id="2606615"/>
    <lineage>
        <taxon>Bacteria</taxon>
        <taxon>Bacillati</taxon>
        <taxon>Actinomycetota</taxon>
        <taxon>Coriobacteriia</taxon>
        <taxon>Coriobacteriales</taxon>
        <taxon>Coriobacteriaceae</taxon>
        <taxon>Enorma</taxon>
    </lineage>
</organism>
<dbReference type="SUPFAM" id="SSF53335">
    <property type="entry name" value="S-adenosyl-L-methionine-dependent methyltransferases"/>
    <property type="match status" value="3"/>
</dbReference>
<dbReference type="GO" id="GO:0003677">
    <property type="term" value="F:DNA binding"/>
    <property type="evidence" value="ECO:0007669"/>
    <property type="project" value="InterPro"/>
</dbReference>
<dbReference type="InterPro" id="IPR002941">
    <property type="entry name" value="DNA_methylase_N4/N6"/>
</dbReference>
<evidence type="ECO:0000259" key="3">
    <source>
        <dbReference type="Pfam" id="PF01555"/>
    </source>
</evidence>
<evidence type="ECO:0000256" key="1">
    <source>
        <dbReference type="ARBA" id="ARBA00022603"/>
    </source>
</evidence>
<dbReference type="InterPro" id="IPR029063">
    <property type="entry name" value="SAM-dependent_MTases_sf"/>
</dbReference>
<dbReference type="Pfam" id="PF01555">
    <property type="entry name" value="N6_N4_Mtase"/>
    <property type="match status" value="1"/>
</dbReference>
<gene>
    <name evidence="4" type="ORF">GJE22_08245</name>
</gene>
<comment type="caution">
    <text evidence="4">The sequence shown here is derived from an EMBL/GenBank/DDBJ whole genome shotgun (WGS) entry which is preliminary data.</text>
</comment>
<accession>A0A7K0G9R9</accession>
<keyword evidence="1 4" id="KW-0489">Methyltransferase</keyword>
<sequence length="589" mass="65409">MSGLNPDISSLYSRALPTFRSGLFYNTYAYPTKIAPESIAVYIAAHTKPGDTVLDAFAGSGATGLAALMCEHPTESMIRIARDLGVNPVWGPRNASLYDISTYGCFAAQIMTNPPESAEFARAANELLSRAETALGQLYNTLDDCGEQGTLRHLVWSSVLSCPCCDEEFSFYSGMVHWNPLRIQSSGRCPHCGAEVTTQNCKYTTDVVWDSLLGHNVTFRKRVPVLVYGETNGRKWRRGINDTDLSAIEEINSLEMPGYCSPKPIRWGELYRSGYHQGITHLHHFYTKRNYLVLSYLWKECERFTPAIRDALRLLILSYNETHSTLMTRVVAKHGSKDFVLTGSQSGVLYISNLPVEKNILKGLSRKVGSFLKAFSYVRSCSGKVSVHNVSSSQMFEADDSISYVFTDPPFGDFIPYAEVNQINELWLDSVTNRTGEAIISPSQGKDVDDYQRLLTQSFSEVRRVLKDEGLMTLIFHSSKAKVWNALACAIDDAGFNVDATSHLDRAQSSFKQVVSSSSVKNDALILLSKKRSDLNAIVTGSEFDALRCLRNQASPELAYSEYASYCLKHGIEISLDASEAYKLVPTKG</sequence>
<dbReference type="Proteomes" id="UP000470010">
    <property type="component" value="Unassembled WGS sequence"/>
</dbReference>
<dbReference type="GO" id="GO:0032259">
    <property type="term" value="P:methylation"/>
    <property type="evidence" value="ECO:0007669"/>
    <property type="project" value="UniProtKB-KW"/>
</dbReference>
<proteinExistence type="predicted"/>
<reference evidence="5" key="1">
    <citation type="submission" date="2019-08" db="EMBL/GenBank/DDBJ databases">
        <title>Arthrobacter sp. nov., isolated from plateau pika and Tibetan wild ass.</title>
        <authorList>
            <person name="Ge Y."/>
        </authorList>
    </citation>
    <scope>NUCLEOTIDE SEQUENCE [LARGE SCALE GENOMIC DNA]</scope>
    <source>
        <strain evidence="5">HF-1365</strain>
    </source>
</reference>
<evidence type="ECO:0000313" key="5">
    <source>
        <dbReference type="Proteomes" id="UP000470010"/>
    </source>
</evidence>
<keyword evidence="2" id="KW-0808">Transferase</keyword>
<dbReference type="EMBL" id="VTFZ01000011">
    <property type="protein sequence ID" value="MRX80577.1"/>
    <property type="molecule type" value="Genomic_DNA"/>
</dbReference>
<evidence type="ECO:0000313" key="4">
    <source>
        <dbReference type="EMBL" id="MRX80577.1"/>
    </source>
</evidence>
<keyword evidence="5" id="KW-1185">Reference proteome</keyword>
<dbReference type="Gene3D" id="3.40.50.150">
    <property type="entry name" value="Vaccinia Virus protein VP39"/>
    <property type="match status" value="2"/>
</dbReference>
<evidence type="ECO:0000256" key="2">
    <source>
        <dbReference type="ARBA" id="ARBA00022679"/>
    </source>
</evidence>
<feature type="domain" description="DNA methylase N-4/N-6" evidence="3">
    <location>
        <begin position="29"/>
        <end position="68"/>
    </location>
</feature>